<feature type="transmembrane region" description="Helical" evidence="8">
    <location>
        <begin position="64"/>
        <end position="86"/>
    </location>
</feature>
<evidence type="ECO:0000256" key="4">
    <source>
        <dbReference type="ARBA" id="ARBA00022989"/>
    </source>
</evidence>
<comment type="caution">
    <text evidence="10">The sequence shown here is derived from an EMBL/GenBank/DDBJ whole genome shotgun (WGS) entry which is preliminary data.</text>
</comment>
<dbReference type="Pfam" id="PF00361">
    <property type="entry name" value="Proton_antipo_M"/>
    <property type="match status" value="1"/>
</dbReference>
<dbReference type="GO" id="GO:0016491">
    <property type="term" value="F:oxidoreductase activity"/>
    <property type="evidence" value="ECO:0007669"/>
    <property type="project" value="UniProtKB-KW"/>
</dbReference>
<gene>
    <name evidence="10" type="ORF">HW270_06990</name>
</gene>
<name>A0A7Y9B152_9FIRM</name>
<feature type="transmembrane region" description="Helical" evidence="8">
    <location>
        <begin position="146"/>
        <end position="165"/>
    </location>
</feature>
<keyword evidence="6 8" id="KW-0472">Membrane</keyword>
<feature type="transmembrane region" description="Helical" evidence="8">
    <location>
        <begin position="243"/>
        <end position="261"/>
    </location>
</feature>
<dbReference type="PANTHER" id="PTHR42682">
    <property type="entry name" value="HYDROGENASE-4 COMPONENT F"/>
    <property type="match status" value="1"/>
</dbReference>
<dbReference type="Proteomes" id="UP000526307">
    <property type="component" value="Unassembled WGS sequence"/>
</dbReference>
<feature type="transmembrane region" description="Helical" evidence="8">
    <location>
        <begin position="303"/>
        <end position="321"/>
    </location>
</feature>
<keyword evidence="4 8" id="KW-1133">Transmembrane helix</keyword>
<evidence type="ECO:0000256" key="1">
    <source>
        <dbReference type="ARBA" id="ARBA00004651"/>
    </source>
</evidence>
<evidence type="ECO:0000259" key="9">
    <source>
        <dbReference type="Pfam" id="PF00361"/>
    </source>
</evidence>
<organism evidence="10 11">
    <name type="scientific">Mogibacterium timidum</name>
    <dbReference type="NCBI Taxonomy" id="35519"/>
    <lineage>
        <taxon>Bacteria</taxon>
        <taxon>Bacillati</taxon>
        <taxon>Bacillota</taxon>
        <taxon>Clostridia</taxon>
        <taxon>Peptostreptococcales</taxon>
        <taxon>Anaerovoracaceae</taxon>
        <taxon>Mogibacterium</taxon>
    </lineage>
</organism>
<feature type="transmembrane region" description="Helical" evidence="8">
    <location>
        <begin position="459"/>
        <end position="475"/>
    </location>
</feature>
<reference evidence="10 11" key="1">
    <citation type="submission" date="2020-06" db="EMBL/GenBank/DDBJ databases">
        <title>Mogibacterium timidum strain W9173 genomic sequence.</title>
        <authorList>
            <person name="Wade W.G."/>
            <person name="Johnston C.D."/>
            <person name="Chen T."/>
            <person name="Dewhirst F.E."/>
        </authorList>
    </citation>
    <scope>NUCLEOTIDE SEQUENCE [LARGE SCALE GENOMIC DNA]</scope>
    <source>
        <strain evidence="10 11">W9173</strain>
    </source>
</reference>
<evidence type="ECO:0000256" key="3">
    <source>
        <dbReference type="ARBA" id="ARBA00022692"/>
    </source>
</evidence>
<feature type="domain" description="NADH:quinone oxidoreductase/Mrp antiporter transmembrane" evidence="9">
    <location>
        <begin position="112"/>
        <end position="384"/>
    </location>
</feature>
<dbReference type="GO" id="GO:0008137">
    <property type="term" value="F:NADH dehydrogenase (ubiquinone) activity"/>
    <property type="evidence" value="ECO:0007669"/>
    <property type="project" value="InterPro"/>
</dbReference>
<dbReference type="InterPro" id="IPR001750">
    <property type="entry name" value="ND/Mrp_TM"/>
</dbReference>
<proteinExistence type="predicted"/>
<dbReference type="RefSeq" id="WP_009644834.1">
    <property type="nucleotide sequence ID" value="NZ_CAUVNY010000018.1"/>
</dbReference>
<dbReference type="PRINTS" id="PR01437">
    <property type="entry name" value="NUOXDRDTASE4"/>
</dbReference>
<keyword evidence="5" id="KW-0560">Oxidoreductase</keyword>
<feature type="transmembrane region" description="Helical" evidence="8">
    <location>
        <begin position="106"/>
        <end position="134"/>
    </location>
</feature>
<keyword evidence="11" id="KW-1185">Reference proteome</keyword>
<evidence type="ECO:0000313" key="10">
    <source>
        <dbReference type="EMBL" id="NWO23809.1"/>
    </source>
</evidence>
<dbReference type="PANTHER" id="PTHR42682:SF4">
    <property type="entry name" value="NADH-UBIQUINONE_PLASTOQUINONE"/>
    <property type="match status" value="1"/>
</dbReference>
<evidence type="ECO:0000256" key="8">
    <source>
        <dbReference type="SAM" id="Phobius"/>
    </source>
</evidence>
<dbReference type="InterPro" id="IPR003918">
    <property type="entry name" value="NADH_UbQ_OxRdtase"/>
</dbReference>
<dbReference type="GO" id="GO:0005886">
    <property type="term" value="C:plasma membrane"/>
    <property type="evidence" value="ECO:0007669"/>
    <property type="project" value="UniProtKB-SubCell"/>
</dbReference>
<evidence type="ECO:0000256" key="5">
    <source>
        <dbReference type="ARBA" id="ARBA00023002"/>
    </source>
</evidence>
<feature type="transmembrane region" description="Helical" evidence="8">
    <location>
        <begin position="375"/>
        <end position="399"/>
    </location>
</feature>
<feature type="transmembrane region" description="Helical" evidence="8">
    <location>
        <begin position="215"/>
        <end position="237"/>
    </location>
</feature>
<feature type="transmembrane region" description="Helical" evidence="8">
    <location>
        <begin position="555"/>
        <end position="577"/>
    </location>
</feature>
<dbReference type="AlphaFoldDB" id="A0A7Y9B152"/>
<evidence type="ECO:0000256" key="2">
    <source>
        <dbReference type="ARBA" id="ARBA00022475"/>
    </source>
</evidence>
<keyword evidence="3 7" id="KW-0812">Transmembrane</keyword>
<evidence type="ECO:0000256" key="7">
    <source>
        <dbReference type="RuleBase" id="RU000320"/>
    </source>
</evidence>
<accession>A0A7Y9B152</accession>
<comment type="subcellular location">
    <subcellularLocation>
        <location evidence="1">Cell membrane</location>
        <topology evidence="1">Multi-pass membrane protein</topology>
    </subcellularLocation>
    <subcellularLocation>
        <location evidence="7">Membrane</location>
        <topology evidence="7">Multi-pass membrane protein</topology>
    </subcellularLocation>
</comment>
<sequence length="579" mass="63069">MLNSFHPGLLIIAIGSLILILPAKCRKPLALISAAVGIAGLFILSSSSHLVYRLTPALKLNLIHVDRLSIIFIIIFAIIGAINNIYGLDIQDKWEKGMSVIYGGSIIAATLAGDVISLIVFWEVAAFSAAYLIYAKHTRRSSRAALRYLLMHAFGGNMLLVGFLMHAANSGSLAIPKYTGSDGSAAFWFILIGVCVNAVVPPFNSWISDSYPESTIAGTVFMCGYTTKLGIYAMIRIFAGTEMLLYAGVFMALYGVLMAFLENDLRRLFSYHIMSQLGYMVASLAVGGAWGIDGAASHVFNNIIYKGVLMMCSGAVIMATGKRKITELGGLKDKMPITAFTFLIASLSIAGMPFLNGFASKTVVMHAVQASGHDVAALLLTVTSIGTWLSVVLKVNWFVFLGEARTEFEVKEIPLSMKLGMLLGAAGCIIIGIVPSILYRLLPFAVSVHPFTVEHVLEYLILFAGATIVFWLVRVKMLPHDQLSLDFDWLLRKPLAGVITATSTGLNKFTGWADVKSLGIVRFCGERLGNPYKWTESSRRSFVRNISFENEDRDIGIVIEISVSMLALITIIAMLFINK</sequence>
<feature type="transmembrane region" description="Helical" evidence="8">
    <location>
        <begin position="185"/>
        <end position="203"/>
    </location>
</feature>
<feature type="transmembrane region" description="Helical" evidence="8">
    <location>
        <begin position="337"/>
        <end position="355"/>
    </location>
</feature>
<evidence type="ECO:0000313" key="11">
    <source>
        <dbReference type="Proteomes" id="UP000526307"/>
    </source>
</evidence>
<feature type="transmembrane region" description="Helical" evidence="8">
    <location>
        <begin position="7"/>
        <end position="23"/>
    </location>
</feature>
<dbReference type="EMBL" id="JABXYR010000002">
    <property type="protein sequence ID" value="NWO23809.1"/>
    <property type="molecule type" value="Genomic_DNA"/>
</dbReference>
<feature type="transmembrane region" description="Helical" evidence="8">
    <location>
        <begin position="273"/>
        <end position="291"/>
    </location>
</feature>
<dbReference type="GO" id="GO:0042773">
    <property type="term" value="P:ATP synthesis coupled electron transport"/>
    <property type="evidence" value="ECO:0007669"/>
    <property type="project" value="InterPro"/>
</dbReference>
<dbReference type="InterPro" id="IPR052175">
    <property type="entry name" value="ComplexI-like_HydComp"/>
</dbReference>
<evidence type="ECO:0000256" key="6">
    <source>
        <dbReference type="ARBA" id="ARBA00023136"/>
    </source>
</evidence>
<keyword evidence="2" id="KW-1003">Cell membrane</keyword>
<feature type="transmembrane region" description="Helical" evidence="8">
    <location>
        <begin position="419"/>
        <end position="439"/>
    </location>
</feature>
<feature type="transmembrane region" description="Helical" evidence="8">
    <location>
        <begin position="29"/>
        <end position="52"/>
    </location>
</feature>
<protein>
    <submittedName>
        <fullName evidence="10">Na+/H+ antiporter subunit D</fullName>
    </submittedName>
</protein>